<evidence type="ECO:0000313" key="7">
    <source>
        <dbReference type="EMBL" id="KAK9821658.1"/>
    </source>
</evidence>
<accession>A0AAW1QJR3</accession>
<dbReference type="GO" id="GO:0016787">
    <property type="term" value="F:hydrolase activity"/>
    <property type="evidence" value="ECO:0007669"/>
    <property type="project" value="UniProtKB-KW"/>
</dbReference>
<comment type="catalytic activity">
    <reaction evidence="5 6">
        <text>queuosine 5'-phosphate + H2O = queuine + D-ribose 5-phosphate</text>
        <dbReference type="Rhea" id="RHEA:75387"/>
        <dbReference type="ChEBI" id="CHEBI:15377"/>
        <dbReference type="ChEBI" id="CHEBI:17433"/>
        <dbReference type="ChEBI" id="CHEBI:78346"/>
        <dbReference type="ChEBI" id="CHEBI:194371"/>
    </reaction>
    <physiologicalReaction direction="left-to-right" evidence="5 6">
        <dbReference type="Rhea" id="RHEA:75388"/>
    </physiologicalReaction>
</comment>
<dbReference type="EMBL" id="JALJOS010000036">
    <property type="protein sequence ID" value="KAK9821658.1"/>
    <property type="molecule type" value="Genomic_DNA"/>
</dbReference>
<keyword evidence="8" id="KW-1185">Reference proteome</keyword>
<comment type="similarity">
    <text evidence="2 6">Belongs to the QNG1 protein family.</text>
</comment>
<name>A0AAW1QJR3_9CHLO</name>
<dbReference type="PANTHER" id="PTHR21314:SF0">
    <property type="entry name" value="QUEUOSINE 5'-PHOSPHATE N-GLYCOSYLASE_HYDROLASE"/>
    <property type="match status" value="1"/>
</dbReference>
<dbReference type="InterPro" id="IPR019438">
    <property type="entry name" value="Q_salvage"/>
</dbReference>
<evidence type="ECO:0000313" key="8">
    <source>
        <dbReference type="Proteomes" id="UP001438707"/>
    </source>
</evidence>
<comment type="function">
    <text evidence="6">Catalyzes the hydrolysis of queuosine 5'-phosphate, releasing the nucleobase queuine (q). Is required for salvage of queuine from exogenous queuosine (Q) that is imported and then converted to queuosine 5'-phosphate intracellularly.</text>
</comment>
<keyword evidence="1 6" id="KW-0378">Hydrolase</keyword>
<gene>
    <name evidence="7" type="ORF">WJX74_005457</name>
</gene>
<dbReference type="Pfam" id="PF10343">
    <property type="entry name" value="Q_salvage"/>
    <property type="match status" value="1"/>
</dbReference>
<dbReference type="AlphaFoldDB" id="A0AAW1QJR3"/>
<proteinExistence type="inferred from homology"/>
<dbReference type="Proteomes" id="UP001438707">
    <property type="component" value="Unassembled WGS sequence"/>
</dbReference>
<evidence type="ECO:0000256" key="3">
    <source>
        <dbReference type="ARBA" id="ARBA00035306"/>
    </source>
</evidence>
<sequence length="318" mass="35763">MSLNRVRQNAIFISQAAKQVSISREGIRRAVVGIPSETLDRLASPAAFDSELHFCDHSPLTAQYLLVVDTLNFCFWPEPDLQYEHLAAGVKVALQSDAEALSADRLAHMDELGVQALFGWPHSVPLQDTRAALLREIGTVLSHRYDGQAANLVRQAGGSASALVELVLDSFPGFRDIATFRGQEVAFYKRAQIYVGDLWGAFQGRGLGRFEDIGQLTMFADYRVPTVLREMEILLYSPQLAAMVDNRVILEAGGEEELEIRGCTIAAVEMIKEQLREIHGRSDRTLPYTIQLDWWLWEIGEEAQGRHRPHHRTLTQFY</sequence>
<dbReference type="PANTHER" id="PTHR21314">
    <property type="entry name" value="QUEUOSINE 5'-PHOSPHATE N-GLYCOSYLASE_HYDROLASE-RELATED"/>
    <property type="match status" value="1"/>
</dbReference>
<dbReference type="GO" id="GO:0006400">
    <property type="term" value="P:tRNA modification"/>
    <property type="evidence" value="ECO:0007669"/>
    <property type="project" value="TreeGrafter"/>
</dbReference>
<evidence type="ECO:0000256" key="1">
    <source>
        <dbReference type="ARBA" id="ARBA00022801"/>
    </source>
</evidence>
<evidence type="ECO:0000256" key="2">
    <source>
        <dbReference type="ARBA" id="ARBA00035119"/>
    </source>
</evidence>
<dbReference type="EC" id="3.2.2.-" evidence="6"/>
<evidence type="ECO:0000256" key="5">
    <source>
        <dbReference type="ARBA" id="ARBA00048204"/>
    </source>
</evidence>
<comment type="caution">
    <text evidence="7">The sequence shown here is derived from an EMBL/GenBank/DDBJ whole genome shotgun (WGS) entry which is preliminary data.</text>
</comment>
<organism evidence="7 8">
    <name type="scientific">Apatococcus lobatus</name>
    <dbReference type="NCBI Taxonomy" id="904363"/>
    <lineage>
        <taxon>Eukaryota</taxon>
        <taxon>Viridiplantae</taxon>
        <taxon>Chlorophyta</taxon>
        <taxon>core chlorophytes</taxon>
        <taxon>Trebouxiophyceae</taxon>
        <taxon>Chlorellales</taxon>
        <taxon>Chlorellaceae</taxon>
        <taxon>Apatococcus</taxon>
    </lineage>
</organism>
<protein>
    <recommendedName>
        <fullName evidence="3 6">Queuosine 5'-phosphate N-glycosylase/hydrolase</fullName>
        <ecNumber evidence="6">3.2.2.-</ecNumber>
    </recommendedName>
    <alternativeName>
        <fullName evidence="4 6">Queuosine-nucleotide N-glycosylase/hydrolase</fullName>
    </alternativeName>
</protein>
<evidence type="ECO:0000256" key="6">
    <source>
        <dbReference type="RuleBase" id="RU365002"/>
    </source>
</evidence>
<evidence type="ECO:0000256" key="4">
    <source>
        <dbReference type="ARBA" id="ARBA00035393"/>
    </source>
</evidence>
<reference evidence="7 8" key="1">
    <citation type="journal article" date="2024" name="Nat. Commun.">
        <title>Phylogenomics reveals the evolutionary origins of lichenization in chlorophyte algae.</title>
        <authorList>
            <person name="Puginier C."/>
            <person name="Libourel C."/>
            <person name="Otte J."/>
            <person name="Skaloud P."/>
            <person name="Haon M."/>
            <person name="Grisel S."/>
            <person name="Petersen M."/>
            <person name="Berrin J.G."/>
            <person name="Delaux P.M."/>
            <person name="Dal Grande F."/>
            <person name="Keller J."/>
        </authorList>
    </citation>
    <scope>NUCLEOTIDE SEQUENCE [LARGE SCALE GENOMIC DNA]</scope>
    <source>
        <strain evidence="7 8">SAG 2145</strain>
    </source>
</reference>